<evidence type="ECO:0000313" key="2">
    <source>
        <dbReference type="Proteomes" id="UP000011724"/>
    </source>
</evidence>
<keyword evidence="2" id="KW-1185">Reference proteome</keyword>
<proteinExistence type="predicted"/>
<reference evidence="1 2" key="1">
    <citation type="journal article" date="2013" name="PLoS ONE">
        <title>The first genomic and proteomic characterization of a deep-sea sulfate reducer: insights into the piezophilic lifestyle of Desulfovibrio piezophilus.</title>
        <authorList>
            <person name="Pradel N."/>
            <person name="Ji B."/>
            <person name="Gimenez G."/>
            <person name="Talla E."/>
            <person name="Lenoble P."/>
            <person name="Garel M."/>
            <person name="Tamburini C."/>
            <person name="Fourquet P."/>
            <person name="Lebrun R."/>
            <person name="Bertin P."/>
            <person name="Denis Y."/>
            <person name="Pophillat M."/>
            <person name="Barbe V."/>
            <person name="Ollivier B."/>
            <person name="Dolla A."/>
        </authorList>
    </citation>
    <scope>NUCLEOTIDE SEQUENCE [LARGE SCALE GENOMIC DNA]</scope>
    <source>
        <strain evidence="2">DSM 10523 / SB164P1</strain>
    </source>
</reference>
<dbReference type="RefSeq" id="WP_015416623.1">
    <property type="nucleotide sequence ID" value="NC_020409.1"/>
</dbReference>
<dbReference type="OrthoDB" id="5459697at2"/>
<dbReference type="PATRIC" id="fig|879567.3.peg.3621"/>
<reference evidence="2" key="2">
    <citation type="journal article" date="2013" name="Stand. Genomic Sci.">
        <title>Complete genome sequence of Desulfocapsa sulfexigens, a marine deltaproteobacterium specialized in disproportionating inorganic sulfur compounds.</title>
        <authorList>
            <person name="Finster K.W."/>
            <person name="Kjeldsen K.U."/>
            <person name="Kube M."/>
            <person name="Reinhardt R."/>
            <person name="Mussmann M."/>
            <person name="Amann R."/>
            <person name="Schreiber L."/>
        </authorList>
    </citation>
    <scope>NUCLEOTIDE SEQUENCE [LARGE SCALE GENOMIC DNA]</scope>
    <source>
        <strain evidence="2">DSM 10523 / SB164P1</strain>
    </source>
</reference>
<dbReference type="eggNOG" id="ENOG502ZIA9">
    <property type="taxonomic scope" value="Bacteria"/>
</dbReference>
<dbReference type="EMBL" id="FO203427">
    <property type="protein sequence ID" value="CCH50581.1"/>
    <property type="molecule type" value="Genomic_DNA"/>
</dbReference>
<dbReference type="AlphaFoldDB" id="M1WL20"/>
<name>M1WL20_PSEP2</name>
<dbReference type="Proteomes" id="UP000011724">
    <property type="component" value="Chromosome"/>
</dbReference>
<sequence length="110" mass="12841">MGWFRDKVESFRAQRQLARQIQPRNFKKMAHEIRELAVLASQLSPRGKDIQTLIRNILNEMDRLSDLADRPEFRKLSTGKKILLRQGLLESKEQLLESIESAPSPTERLQ</sequence>
<evidence type="ECO:0000313" key="1">
    <source>
        <dbReference type="EMBL" id="CCH50581.1"/>
    </source>
</evidence>
<dbReference type="HOGENOM" id="CLU_170182_0_0_7"/>
<dbReference type="BioCyc" id="DPIE1322246:BN4_RS16850-MONOMER"/>
<organism evidence="1 2">
    <name type="scientific">Pseudodesulfovibrio piezophilus (strain DSM 21447 / JCM 15486 / C1TLV30)</name>
    <name type="common">Desulfovibrio piezophilus</name>
    <dbReference type="NCBI Taxonomy" id="1322246"/>
    <lineage>
        <taxon>Bacteria</taxon>
        <taxon>Pseudomonadati</taxon>
        <taxon>Thermodesulfobacteriota</taxon>
        <taxon>Desulfovibrionia</taxon>
        <taxon>Desulfovibrionales</taxon>
        <taxon>Desulfovibrionaceae</taxon>
    </lineage>
</organism>
<gene>
    <name evidence="1" type="ordered locus">BN4_20519</name>
</gene>
<accession>M1WL20</accession>
<dbReference type="STRING" id="1322246.BN4_20519"/>
<dbReference type="KEGG" id="dpi:BN4_20519"/>
<protein>
    <submittedName>
        <fullName evidence="1">Uncharacterized protein</fullName>
    </submittedName>
</protein>